<feature type="transmembrane region" description="Helical" evidence="1">
    <location>
        <begin position="83"/>
        <end position="100"/>
    </location>
</feature>
<feature type="transmembrane region" description="Helical" evidence="1">
    <location>
        <begin position="135"/>
        <end position="157"/>
    </location>
</feature>
<keyword evidence="1" id="KW-0472">Membrane</keyword>
<dbReference type="EMBL" id="JBHUCM010000067">
    <property type="protein sequence ID" value="MFD1546607.1"/>
    <property type="molecule type" value="Genomic_DNA"/>
</dbReference>
<comment type="caution">
    <text evidence="2">The sequence shown here is derived from an EMBL/GenBank/DDBJ whole genome shotgun (WGS) entry which is preliminary data.</text>
</comment>
<evidence type="ECO:0000256" key="1">
    <source>
        <dbReference type="SAM" id="Phobius"/>
    </source>
</evidence>
<keyword evidence="3" id="KW-1185">Reference proteome</keyword>
<organism evidence="2 3">
    <name type="scientific">Nonomuraea guangzhouensis</name>
    <dbReference type="NCBI Taxonomy" id="1291555"/>
    <lineage>
        <taxon>Bacteria</taxon>
        <taxon>Bacillati</taxon>
        <taxon>Actinomycetota</taxon>
        <taxon>Actinomycetes</taxon>
        <taxon>Streptosporangiales</taxon>
        <taxon>Streptosporangiaceae</taxon>
        <taxon>Nonomuraea</taxon>
    </lineage>
</organism>
<evidence type="ECO:0000313" key="2">
    <source>
        <dbReference type="EMBL" id="MFD1546607.1"/>
    </source>
</evidence>
<sequence length="271" mass="28074">MTNSSMQRPADVQSAGSWLARHGLGDGPPTPLLTARLAVRRRVRLLGSVLSAVLIIGAALVQVSDQLAASSFGGFGPYGGMKVLVLSALIVGLLLVRTLLDTWVRRVDRQAGAALARRAAHPLQPGWRALLGRPYAVFGTVTFAGAFALGASALAVGEGAERPAAAVLLVAVVGVGVGAVLQVRELLARPVVAEDEVSLTADVIMRVEDARASTEPSVLWSLPMVLVFGSAPGWWNAAALGFVVLGLVAYIAVQTRTPGAAAMARHVLGVR</sequence>
<feature type="transmembrane region" description="Helical" evidence="1">
    <location>
        <begin position="45"/>
        <end position="63"/>
    </location>
</feature>
<dbReference type="Proteomes" id="UP001597097">
    <property type="component" value="Unassembled WGS sequence"/>
</dbReference>
<evidence type="ECO:0000313" key="3">
    <source>
        <dbReference type="Proteomes" id="UP001597097"/>
    </source>
</evidence>
<feature type="transmembrane region" description="Helical" evidence="1">
    <location>
        <begin position="234"/>
        <end position="253"/>
    </location>
</feature>
<protein>
    <submittedName>
        <fullName evidence="2">Uncharacterized protein</fullName>
    </submittedName>
</protein>
<keyword evidence="1" id="KW-0812">Transmembrane</keyword>
<name>A0ABW4GZE6_9ACTN</name>
<accession>A0ABW4GZE6</accession>
<keyword evidence="1" id="KW-1133">Transmembrane helix</keyword>
<gene>
    <name evidence="2" type="ORF">ACFSJ0_56890</name>
</gene>
<proteinExistence type="predicted"/>
<reference evidence="3" key="1">
    <citation type="journal article" date="2019" name="Int. J. Syst. Evol. Microbiol.">
        <title>The Global Catalogue of Microorganisms (GCM) 10K type strain sequencing project: providing services to taxonomists for standard genome sequencing and annotation.</title>
        <authorList>
            <consortium name="The Broad Institute Genomics Platform"/>
            <consortium name="The Broad Institute Genome Sequencing Center for Infectious Disease"/>
            <person name="Wu L."/>
            <person name="Ma J."/>
        </authorList>
    </citation>
    <scope>NUCLEOTIDE SEQUENCE [LARGE SCALE GENOMIC DNA]</scope>
    <source>
        <strain evidence="3">CGMCC 1.15399</strain>
    </source>
</reference>
<dbReference type="RefSeq" id="WP_219527524.1">
    <property type="nucleotide sequence ID" value="NZ_JAHKRM010000002.1"/>
</dbReference>